<dbReference type="InterPro" id="IPR009057">
    <property type="entry name" value="Homeodomain-like_sf"/>
</dbReference>
<comment type="caution">
    <text evidence="4">The sequence shown here is derived from an EMBL/GenBank/DDBJ whole genome shotgun (WGS) entry which is preliminary data.</text>
</comment>
<organism evidence="4 5">
    <name type="scientific">Amycolatopsis acididurans</name>
    <dbReference type="NCBI Taxonomy" id="2724524"/>
    <lineage>
        <taxon>Bacteria</taxon>
        <taxon>Bacillati</taxon>
        <taxon>Actinomycetota</taxon>
        <taxon>Actinomycetes</taxon>
        <taxon>Pseudonocardiales</taxon>
        <taxon>Pseudonocardiaceae</taxon>
        <taxon>Amycolatopsis</taxon>
    </lineage>
</organism>
<dbReference type="RefSeq" id="WP_168518260.1">
    <property type="nucleotide sequence ID" value="NZ_JAAXLS010000014.1"/>
</dbReference>
<sequence length="214" mass="23667">MATGARAGRKRRPYAARVPAEQRRAQLLDAALHLIVTQGHNAVTMEAVAEQVGVTKPVVYGVFANRADLLAALLRREQQEGLEQLLSVLPERFDEHEEPARLIAQALDRFLQAVRDAPERWYCIVMPMADMPVEFHTAREQARAVALARAEDMTRRLLGVLGAAPGLDPEIAAHTLVTVFEMAARLVLTDPDHFHPTRFTTTIHATLATPTQTA</sequence>
<name>A0ABX1J6D9_9PSEU</name>
<dbReference type="PANTHER" id="PTHR30055">
    <property type="entry name" value="HTH-TYPE TRANSCRIPTIONAL REGULATOR RUTR"/>
    <property type="match status" value="1"/>
</dbReference>
<gene>
    <name evidence="4" type="ORF">HFP15_21090</name>
</gene>
<keyword evidence="5" id="KW-1185">Reference proteome</keyword>
<evidence type="ECO:0000259" key="3">
    <source>
        <dbReference type="PROSITE" id="PS50977"/>
    </source>
</evidence>
<evidence type="ECO:0000256" key="2">
    <source>
        <dbReference type="PROSITE-ProRule" id="PRU00335"/>
    </source>
</evidence>
<dbReference type="InterPro" id="IPR001647">
    <property type="entry name" value="HTH_TetR"/>
</dbReference>
<dbReference type="InterPro" id="IPR036271">
    <property type="entry name" value="Tet_transcr_reg_TetR-rel_C_sf"/>
</dbReference>
<feature type="domain" description="HTH tetR-type" evidence="3">
    <location>
        <begin position="21"/>
        <end position="81"/>
    </location>
</feature>
<keyword evidence="1 2" id="KW-0238">DNA-binding</keyword>
<dbReference type="PANTHER" id="PTHR30055:SF160">
    <property type="entry name" value="TRANSCRIPTIONAL REGULATORY PROTEIN (PROBABLY ASNC-FAMILY)-RELATED"/>
    <property type="match status" value="1"/>
</dbReference>
<dbReference type="PRINTS" id="PR00455">
    <property type="entry name" value="HTHTETR"/>
</dbReference>
<dbReference type="InterPro" id="IPR050109">
    <property type="entry name" value="HTH-type_TetR-like_transc_reg"/>
</dbReference>
<dbReference type="Pfam" id="PF00440">
    <property type="entry name" value="TetR_N"/>
    <property type="match status" value="1"/>
</dbReference>
<protein>
    <submittedName>
        <fullName evidence="4">TetR/AcrR family transcriptional regulator</fullName>
    </submittedName>
</protein>
<proteinExistence type="predicted"/>
<dbReference type="EMBL" id="JAAXLS010000014">
    <property type="protein sequence ID" value="NKQ55383.1"/>
    <property type="molecule type" value="Genomic_DNA"/>
</dbReference>
<feature type="DNA-binding region" description="H-T-H motif" evidence="2">
    <location>
        <begin position="44"/>
        <end position="63"/>
    </location>
</feature>
<evidence type="ECO:0000313" key="5">
    <source>
        <dbReference type="Proteomes" id="UP000715441"/>
    </source>
</evidence>
<dbReference type="SUPFAM" id="SSF48498">
    <property type="entry name" value="Tetracyclin repressor-like, C-terminal domain"/>
    <property type="match status" value="1"/>
</dbReference>
<dbReference type="Gene3D" id="1.10.357.10">
    <property type="entry name" value="Tetracycline Repressor, domain 2"/>
    <property type="match status" value="1"/>
</dbReference>
<reference evidence="4 5" key="1">
    <citation type="submission" date="2020-04" db="EMBL/GenBank/DDBJ databases">
        <title>Novel species.</title>
        <authorList>
            <person name="Teo W.F.A."/>
            <person name="Lipun K."/>
            <person name="Srisuk N."/>
            <person name="Duangmal K."/>
        </authorList>
    </citation>
    <scope>NUCLEOTIDE SEQUENCE [LARGE SCALE GENOMIC DNA]</scope>
    <source>
        <strain evidence="4 5">K13G38</strain>
    </source>
</reference>
<evidence type="ECO:0000313" key="4">
    <source>
        <dbReference type="EMBL" id="NKQ55383.1"/>
    </source>
</evidence>
<evidence type="ECO:0000256" key="1">
    <source>
        <dbReference type="ARBA" id="ARBA00023125"/>
    </source>
</evidence>
<accession>A0ABX1J6D9</accession>
<dbReference type="PROSITE" id="PS50977">
    <property type="entry name" value="HTH_TETR_2"/>
    <property type="match status" value="1"/>
</dbReference>
<dbReference type="SUPFAM" id="SSF46689">
    <property type="entry name" value="Homeodomain-like"/>
    <property type="match status" value="1"/>
</dbReference>
<dbReference type="Proteomes" id="UP000715441">
    <property type="component" value="Unassembled WGS sequence"/>
</dbReference>